<dbReference type="WBParaSite" id="PTRK_0001320700.1">
    <property type="protein sequence ID" value="PTRK_0001320700.1"/>
    <property type="gene ID" value="PTRK_0001320700"/>
</dbReference>
<evidence type="ECO:0000313" key="1">
    <source>
        <dbReference type="Proteomes" id="UP000038045"/>
    </source>
</evidence>
<name>A0A0N4ZWZ2_PARTI</name>
<evidence type="ECO:0000313" key="2">
    <source>
        <dbReference type="WBParaSite" id="PTRK_0001320700.1"/>
    </source>
</evidence>
<accession>A0A0N4ZWZ2</accession>
<protein>
    <submittedName>
        <fullName evidence="2">Oberon_cc domain-containing protein</fullName>
    </submittedName>
</protein>
<organism evidence="1 2">
    <name type="scientific">Parastrongyloides trichosuri</name>
    <name type="common">Possum-specific nematode worm</name>
    <dbReference type="NCBI Taxonomy" id="131310"/>
    <lineage>
        <taxon>Eukaryota</taxon>
        <taxon>Metazoa</taxon>
        <taxon>Ecdysozoa</taxon>
        <taxon>Nematoda</taxon>
        <taxon>Chromadorea</taxon>
        <taxon>Rhabditida</taxon>
        <taxon>Tylenchina</taxon>
        <taxon>Panagrolaimomorpha</taxon>
        <taxon>Strongyloidoidea</taxon>
        <taxon>Strongyloididae</taxon>
        <taxon>Parastrongyloides</taxon>
    </lineage>
</organism>
<proteinExistence type="predicted"/>
<dbReference type="AlphaFoldDB" id="A0A0N4ZWZ2"/>
<dbReference type="Proteomes" id="UP000038045">
    <property type="component" value="Unplaced"/>
</dbReference>
<sequence>MNYSYILRYNSSDLSTNGDNTKDKENPHNNCDINGIFKNLDDVTCRNDKFREYINKIDDMNDQDFDRIMKSIRQENAKLLTEIYFKKLLNNEKLNTDHLCKIDVDTLVLYKKMLEEKEDELIRENDILSKQLEILAVRRKGR</sequence>
<reference evidence="2" key="1">
    <citation type="submission" date="2017-02" db="UniProtKB">
        <authorList>
            <consortium name="WormBaseParasite"/>
        </authorList>
    </citation>
    <scope>IDENTIFICATION</scope>
</reference>
<keyword evidence="1" id="KW-1185">Reference proteome</keyword>